<evidence type="ECO:0000256" key="3">
    <source>
        <dbReference type="ARBA" id="ARBA00023069"/>
    </source>
</evidence>
<gene>
    <name evidence="7" type="ORF">IMG5_035800</name>
</gene>
<keyword evidence="7" id="KW-0378">Hydrolase</keyword>
<evidence type="ECO:0000256" key="6">
    <source>
        <dbReference type="SAM" id="MobiDB-lite"/>
    </source>
</evidence>
<keyword evidence="4" id="KW-0206">Cytoskeleton</keyword>
<sequence length="472" mass="55470">MSQEIKNNTNLNNITNFIQKNKSKEGITIHEHLYRIIHKYLKNPNKLTNINNLELISQFLKKNCLNYTNPLTDKEVNNIPLAIAEHQEWIEQIKQLFKDIKKQQKNKQKLLFPNFYEQSQILQTASISFQEEESFQIHHSIRRLADQINASQMRFWGKFLTRGNDYYVAQCFYNNLNSDKMQNKDEQYGAGVNKYSYWVTQNVLDEWIELPLITAEQMQIAKQIKYICKGDLNANVQTYPHFNGKEKHFLKAQIVRITHGCELCPKGLYKLQDENDKEIEFEEEAFKLQDYQELLTLENWVHLNPIILKQGRVSLYVDPSLPEDIKEEKLEQLKNDDADTQVERLRDISQEKSPFAKGEEEEGDPNWIKREFGDLQQFNSQDEGTQLNYSVICFKNLTWPGAYLVSNSQQYCNIYIGYGLKQNQSPFLPVGPDDMQQEQDDTEEYPEPNPNVPPDVVETDSDEEKKEDTEDQ</sequence>
<dbReference type="EC" id="3.1.11.5" evidence="7"/>
<dbReference type="OrthoDB" id="272202at2759"/>
<evidence type="ECO:0000313" key="8">
    <source>
        <dbReference type="Proteomes" id="UP000008983"/>
    </source>
</evidence>
<keyword evidence="3" id="KW-0969">Cilium</keyword>
<accession>G0QLS9</accession>
<feature type="compositionally biased region" description="Acidic residues" evidence="6">
    <location>
        <begin position="435"/>
        <end position="446"/>
    </location>
</feature>
<keyword evidence="2" id="KW-0963">Cytoplasm</keyword>
<reference evidence="7 8" key="1">
    <citation type="submission" date="2011-07" db="EMBL/GenBank/DDBJ databases">
        <authorList>
            <person name="Coyne R."/>
            <person name="Brami D."/>
            <person name="Johnson J."/>
            <person name="Hostetler J."/>
            <person name="Hannick L."/>
            <person name="Clark T."/>
            <person name="Cassidy-Hanley D."/>
            <person name="Inman J."/>
        </authorList>
    </citation>
    <scope>NUCLEOTIDE SEQUENCE [LARGE SCALE GENOMIC DNA]</scope>
    <source>
        <strain evidence="7 8">G5</strain>
    </source>
</reference>
<keyword evidence="5" id="KW-0966">Cell projection</keyword>
<dbReference type="PANTHER" id="PTHR13159">
    <property type="entry name" value="RADIAL SPOKEHEAD-RELATED"/>
    <property type="match status" value="1"/>
</dbReference>
<dbReference type="Pfam" id="PF04712">
    <property type="entry name" value="Radial_spoke"/>
    <property type="match status" value="2"/>
</dbReference>
<organism evidence="7 8">
    <name type="scientific">Ichthyophthirius multifiliis</name>
    <name type="common">White spot disease agent</name>
    <name type="synonym">Ich</name>
    <dbReference type="NCBI Taxonomy" id="5932"/>
    <lineage>
        <taxon>Eukaryota</taxon>
        <taxon>Sar</taxon>
        <taxon>Alveolata</taxon>
        <taxon>Ciliophora</taxon>
        <taxon>Intramacronucleata</taxon>
        <taxon>Oligohymenophorea</taxon>
        <taxon>Hymenostomatida</taxon>
        <taxon>Ophryoglenina</taxon>
        <taxon>Ichthyophthirius</taxon>
    </lineage>
</organism>
<dbReference type="eggNOG" id="ENOG502QSU4">
    <property type="taxonomic scope" value="Eukaryota"/>
</dbReference>
<proteinExistence type="predicted"/>
<dbReference type="PANTHER" id="PTHR13159:SF0">
    <property type="entry name" value="RADIAL SPOKE HEAD 6 HOMOLOG A"/>
    <property type="match status" value="1"/>
</dbReference>
<evidence type="ECO:0000256" key="4">
    <source>
        <dbReference type="ARBA" id="ARBA00023212"/>
    </source>
</evidence>
<dbReference type="InParanoid" id="G0QLS9"/>
<feature type="compositionally biased region" description="Basic and acidic residues" evidence="6">
    <location>
        <begin position="463"/>
        <end position="472"/>
    </location>
</feature>
<dbReference type="InterPro" id="IPR006802">
    <property type="entry name" value="Radial_spoke"/>
</dbReference>
<dbReference type="GO" id="GO:0001534">
    <property type="term" value="C:radial spoke"/>
    <property type="evidence" value="ECO:0007669"/>
    <property type="project" value="InterPro"/>
</dbReference>
<evidence type="ECO:0000256" key="2">
    <source>
        <dbReference type="ARBA" id="ARBA00022490"/>
    </source>
</evidence>
<dbReference type="OMA" id="NITQYPY"/>
<dbReference type="AlphaFoldDB" id="G0QLS9"/>
<dbReference type="GeneID" id="14910018"/>
<protein>
    <submittedName>
        <fullName evidence="7">Radial spoke head protein, putative</fullName>
        <ecNumber evidence="7">3.1.11.5</ecNumber>
    </submittedName>
</protein>
<dbReference type="GO" id="GO:0035082">
    <property type="term" value="P:axoneme assembly"/>
    <property type="evidence" value="ECO:0007669"/>
    <property type="project" value="TreeGrafter"/>
</dbReference>
<name>G0QLS9_ICHMU</name>
<dbReference type="Proteomes" id="UP000008983">
    <property type="component" value="Unassembled WGS sequence"/>
</dbReference>
<feature type="region of interest" description="Disordered" evidence="6">
    <location>
        <begin position="427"/>
        <end position="472"/>
    </location>
</feature>
<dbReference type="RefSeq" id="XP_004039054.1">
    <property type="nucleotide sequence ID" value="XM_004039006.1"/>
</dbReference>
<keyword evidence="8" id="KW-1185">Reference proteome</keyword>
<dbReference type="GO" id="GO:0060294">
    <property type="term" value="P:cilium movement involved in cell motility"/>
    <property type="evidence" value="ECO:0007669"/>
    <property type="project" value="InterPro"/>
</dbReference>
<evidence type="ECO:0000256" key="5">
    <source>
        <dbReference type="ARBA" id="ARBA00023273"/>
    </source>
</evidence>
<comment type="subcellular location">
    <subcellularLocation>
        <location evidence="1">Cytoplasm</location>
        <location evidence="1">Cytoskeleton</location>
        <location evidence="1">Cilium axoneme</location>
    </subcellularLocation>
</comment>
<evidence type="ECO:0000256" key="1">
    <source>
        <dbReference type="ARBA" id="ARBA00004430"/>
    </source>
</evidence>
<dbReference type="EMBL" id="GL983302">
    <property type="protein sequence ID" value="EGR33830.1"/>
    <property type="molecule type" value="Genomic_DNA"/>
</dbReference>
<evidence type="ECO:0000313" key="7">
    <source>
        <dbReference type="EMBL" id="EGR33830.1"/>
    </source>
</evidence>
<dbReference type="STRING" id="857967.G0QLS9"/>
<dbReference type="GO" id="GO:0008854">
    <property type="term" value="F:exodeoxyribonuclease V activity"/>
    <property type="evidence" value="ECO:0007669"/>
    <property type="project" value="UniProtKB-EC"/>
</dbReference>